<keyword evidence="3" id="KW-1185">Reference proteome</keyword>
<proteinExistence type="predicted"/>
<feature type="chain" id="PRO_5024980919" evidence="1">
    <location>
        <begin position="23"/>
        <end position="145"/>
    </location>
</feature>
<dbReference type="RefSeq" id="WP_151968128.1">
    <property type="nucleotide sequence ID" value="NZ_AP019860.1"/>
</dbReference>
<feature type="signal peptide" evidence="1">
    <location>
        <begin position="1"/>
        <end position="22"/>
    </location>
</feature>
<dbReference type="EMBL" id="AP019860">
    <property type="protein sequence ID" value="BBM83947.1"/>
    <property type="molecule type" value="Genomic_DNA"/>
</dbReference>
<gene>
    <name evidence="2" type="ORF">UABAM_02302</name>
</gene>
<dbReference type="AlphaFoldDB" id="A0A5S9F2R3"/>
<evidence type="ECO:0000313" key="3">
    <source>
        <dbReference type="Proteomes" id="UP000326354"/>
    </source>
</evidence>
<sequence>MAKNYILMFLCFVLALIGKNHFWPNTTETASTNTKPVKQNNSEMKEEVAAEYSDGLQEVHVYNKNTGDGVVVYRKKHQIERRTRNIKFVQKSNTRDFDSPKEYDNFAQREAQQKKRIEDVIKADVRKEQRERQKQKNLKYKNRKK</sequence>
<name>A0A5S9F2R3_UABAM</name>
<keyword evidence="1" id="KW-0732">Signal</keyword>
<dbReference type="Proteomes" id="UP000326354">
    <property type="component" value="Chromosome"/>
</dbReference>
<reference evidence="2 3" key="1">
    <citation type="submission" date="2019-08" db="EMBL/GenBank/DDBJ databases">
        <title>Complete genome sequence of Candidatus Uab amorphum.</title>
        <authorList>
            <person name="Shiratori T."/>
            <person name="Suzuki S."/>
            <person name="Kakizawa Y."/>
            <person name="Ishida K."/>
        </authorList>
    </citation>
    <scope>NUCLEOTIDE SEQUENCE [LARGE SCALE GENOMIC DNA]</scope>
    <source>
        <strain evidence="2 3">SRT547</strain>
    </source>
</reference>
<dbReference type="KEGG" id="uam:UABAM_02302"/>
<organism evidence="2 3">
    <name type="scientific">Uabimicrobium amorphum</name>
    <dbReference type="NCBI Taxonomy" id="2596890"/>
    <lineage>
        <taxon>Bacteria</taxon>
        <taxon>Pseudomonadati</taxon>
        <taxon>Planctomycetota</taxon>
        <taxon>Candidatus Uabimicrobiia</taxon>
        <taxon>Candidatus Uabimicrobiales</taxon>
        <taxon>Candidatus Uabimicrobiaceae</taxon>
        <taxon>Candidatus Uabimicrobium</taxon>
    </lineage>
</organism>
<evidence type="ECO:0000256" key="1">
    <source>
        <dbReference type="SAM" id="SignalP"/>
    </source>
</evidence>
<evidence type="ECO:0000313" key="2">
    <source>
        <dbReference type="EMBL" id="BBM83947.1"/>
    </source>
</evidence>
<accession>A0A5S9F2R3</accession>
<protein>
    <submittedName>
        <fullName evidence="2">Uncharacterized protein</fullName>
    </submittedName>
</protein>